<sequence>MVDQALRVVRPRLPDRPDDELTIQVEECLRFLVIASEAGQKFFPLSKEVDEVWHELITETRDYQELCAALPTGRFLHHSGITLSEYAVLHDRRAVVSEMLAWIPTYVSRFGEFTPNRARHWVICTFLQEELGMTLAEINQLGRSAKL</sequence>
<dbReference type="RefSeq" id="WP_012922128.1">
    <property type="nucleotide sequence ID" value="NC_013729.1"/>
</dbReference>
<reference evidence="1 2" key="2">
    <citation type="journal article" date="2010" name="Stand. Genomic Sci.">
        <title>Complete genome sequence of Kribbella flavida type strain (IFO 14399).</title>
        <authorList>
            <person name="Pukall R."/>
            <person name="Lapidus A."/>
            <person name="Glavina Del Rio T."/>
            <person name="Copeland A."/>
            <person name="Tice H."/>
            <person name="Cheng J.-F."/>
            <person name="Lucas S."/>
            <person name="Chen F."/>
            <person name="Nolan M."/>
            <person name="LaButti K."/>
            <person name="Pati A."/>
            <person name="Ivanova N."/>
            <person name="Mavrommatis K."/>
            <person name="Mikhailova N."/>
            <person name="Pitluck S."/>
            <person name="Bruce D."/>
            <person name="Goodwin L."/>
            <person name="Land M."/>
            <person name="Hauser L."/>
            <person name="Chang Y.-J."/>
            <person name="Jeffries C.D."/>
            <person name="Chen A."/>
            <person name="Palaniappan K."/>
            <person name="Chain P."/>
            <person name="Rohde M."/>
            <person name="Goeker M."/>
            <person name="Bristow J."/>
            <person name="Eisen J.A."/>
            <person name="Markowitz V."/>
            <person name="Hugenholtz P."/>
            <person name="Kyrpides N.C."/>
            <person name="Klenk H.-P."/>
            <person name="Brettin T."/>
        </authorList>
    </citation>
    <scope>NUCLEOTIDE SEQUENCE [LARGE SCALE GENOMIC DNA]</scope>
    <source>
        <strain evidence="2">DSM 17836 / JCM 10339 / NBRC 14399</strain>
    </source>
</reference>
<dbReference type="KEGG" id="kfl:Kfla_4554"/>
<dbReference type="eggNOG" id="COG4278">
    <property type="taxonomic scope" value="Bacteria"/>
</dbReference>
<accession>D2PXW8</accession>
<dbReference type="EMBL" id="CP001736">
    <property type="protein sequence ID" value="ADB33574.1"/>
    <property type="molecule type" value="Genomic_DNA"/>
</dbReference>
<proteinExistence type="predicted"/>
<protein>
    <submittedName>
        <fullName evidence="1">Uncharacterized protein</fullName>
    </submittedName>
</protein>
<dbReference type="OrthoDB" id="5328543at2"/>
<name>D2PXW8_KRIFD</name>
<dbReference type="Proteomes" id="UP000007967">
    <property type="component" value="Chromosome"/>
</dbReference>
<dbReference type="AlphaFoldDB" id="D2PXW8"/>
<evidence type="ECO:0000313" key="1">
    <source>
        <dbReference type="EMBL" id="ADB33574.1"/>
    </source>
</evidence>
<organism evidence="1 2">
    <name type="scientific">Kribbella flavida (strain DSM 17836 / JCM 10339 / NBRC 14399)</name>
    <dbReference type="NCBI Taxonomy" id="479435"/>
    <lineage>
        <taxon>Bacteria</taxon>
        <taxon>Bacillati</taxon>
        <taxon>Actinomycetota</taxon>
        <taxon>Actinomycetes</taxon>
        <taxon>Propionibacteriales</taxon>
        <taxon>Kribbellaceae</taxon>
        <taxon>Kribbella</taxon>
    </lineage>
</organism>
<gene>
    <name evidence="1" type="ordered locus">Kfla_4554</name>
</gene>
<dbReference type="HOGENOM" id="CLU_1561999_0_0_11"/>
<evidence type="ECO:0000313" key="2">
    <source>
        <dbReference type="Proteomes" id="UP000007967"/>
    </source>
</evidence>
<keyword evidence="2" id="KW-1185">Reference proteome</keyword>
<reference evidence="2" key="1">
    <citation type="submission" date="2009-09" db="EMBL/GenBank/DDBJ databases">
        <title>The complete genome of Kribbella flavida DSM 17836.</title>
        <authorList>
            <consortium name="US DOE Joint Genome Institute (JGI-PGF)"/>
            <person name="Lucas S."/>
            <person name="Copeland A."/>
            <person name="Lapidus A."/>
            <person name="Glavina del Rio T."/>
            <person name="Dalin E."/>
            <person name="Tice H."/>
            <person name="Bruce D."/>
            <person name="Goodwin L."/>
            <person name="Pitluck S."/>
            <person name="Kyrpides N."/>
            <person name="Mavromatis K."/>
            <person name="Ivanova N."/>
            <person name="Saunders E."/>
            <person name="Brettin T."/>
            <person name="Detter J.C."/>
            <person name="Han C."/>
            <person name="Larimer F."/>
            <person name="Land M."/>
            <person name="Hauser L."/>
            <person name="Markowitz V."/>
            <person name="Cheng J.-F."/>
            <person name="Hugenholtz P."/>
            <person name="Woyke T."/>
            <person name="Wu D."/>
            <person name="Pukall R."/>
            <person name="Klenk H.-P."/>
            <person name="Eisen J.A."/>
        </authorList>
    </citation>
    <scope>NUCLEOTIDE SEQUENCE [LARGE SCALE GENOMIC DNA]</scope>
    <source>
        <strain evidence="2">DSM 17836 / JCM 10339 / NBRC 14399</strain>
    </source>
</reference>